<evidence type="ECO:0000259" key="5">
    <source>
        <dbReference type="PROSITE" id="PS50043"/>
    </source>
</evidence>
<evidence type="ECO:0000256" key="3">
    <source>
        <dbReference type="ARBA" id="ARBA00023163"/>
    </source>
</evidence>
<dbReference type="PROSITE" id="PS50110">
    <property type="entry name" value="RESPONSE_REGULATORY"/>
    <property type="match status" value="1"/>
</dbReference>
<dbReference type="PANTHER" id="PTHR44688:SF16">
    <property type="entry name" value="DNA-BINDING TRANSCRIPTIONAL ACTIVATOR DEVR_DOSR"/>
    <property type="match status" value="1"/>
</dbReference>
<dbReference type="InterPro" id="IPR011006">
    <property type="entry name" value="CheY-like_superfamily"/>
</dbReference>
<evidence type="ECO:0000259" key="6">
    <source>
        <dbReference type="PROSITE" id="PS50110"/>
    </source>
</evidence>
<dbReference type="PRINTS" id="PR00038">
    <property type="entry name" value="HTHLUXR"/>
</dbReference>
<accession>A0A841K1K4</accession>
<dbReference type="InterPro" id="IPR000792">
    <property type="entry name" value="Tscrpt_reg_LuxR_C"/>
</dbReference>
<dbReference type="Proteomes" id="UP000538666">
    <property type="component" value="Unassembled WGS sequence"/>
</dbReference>
<organism evidence="7 8">
    <name type="scientific">Silvibacterium bohemicum</name>
    <dbReference type="NCBI Taxonomy" id="1577686"/>
    <lineage>
        <taxon>Bacteria</taxon>
        <taxon>Pseudomonadati</taxon>
        <taxon>Acidobacteriota</taxon>
        <taxon>Terriglobia</taxon>
        <taxon>Terriglobales</taxon>
        <taxon>Acidobacteriaceae</taxon>
        <taxon>Silvibacterium</taxon>
    </lineage>
</organism>
<dbReference type="GO" id="GO:0006355">
    <property type="term" value="P:regulation of DNA-templated transcription"/>
    <property type="evidence" value="ECO:0007669"/>
    <property type="project" value="InterPro"/>
</dbReference>
<dbReference type="InterPro" id="IPR016032">
    <property type="entry name" value="Sig_transdc_resp-reg_C-effctor"/>
</dbReference>
<dbReference type="AlphaFoldDB" id="A0A841K1K4"/>
<evidence type="ECO:0000256" key="2">
    <source>
        <dbReference type="ARBA" id="ARBA00023125"/>
    </source>
</evidence>
<dbReference type="SUPFAM" id="SSF46894">
    <property type="entry name" value="C-terminal effector domain of the bipartite response regulators"/>
    <property type="match status" value="1"/>
</dbReference>
<dbReference type="PANTHER" id="PTHR44688">
    <property type="entry name" value="DNA-BINDING TRANSCRIPTIONAL ACTIVATOR DEVR_DOSR"/>
    <property type="match status" value="1"/>
</dbReference>
<keyword evidence="3" id="KW-0804">Transcription</keyword>
<keyword evidence="8" id="KW-1185">Reference proteome</keyword>
<evidence type="ECO:0000256" key="4">
    <source>
        <dbReference type="PROSITE-ProRule" id="PRU00169"/>
    </source>
</evidence>
<keyword evidence="2" id="KW-0238">DNA-binding</keyword>
<gene>
    <name evidence="7" type="ORF">HNQ77_002480</name>
</gene>
<dbReference type="GO" id="GO:0000160">
    <property type="term" value="P:phosphorelay signal transduction system"/>
    <property type="evidence" value="ECO:0007669"/>
    <property type="project" value="InterPro"/>
</dbReference>
<feature type="domain" description="HTH luxR-type" evidence="5">
    <location>
        <begin position="117"/>
        <end position="182"/>
    </location>
</feature>
<feature type="domain" description="Response regulatory" evidence="6">
    <location>
        <begin position="1"/>
        <end position="101"/>
    </location>
</feature>
<dbReference type="SMART" id="SM00421">
    <property type="entry name" value="HTH_LUXR"/>
    <property type="match status" value="1"/>
</dbReference>
<dbReference type="InterPro" id="IPR001789">
    <property type="entry name" value="Sig_transdc_resp-reg_receiver"/>
</dbReference>
<evidence type="ECO:0000313" key="7">
    <source>
        <dbReference type="EMBL" id="MBB6144528.1"/>
    </source>
</evidence>
<dbReference type="Pfam" id="PF00072">
    <property type="entry name" value="Response_reg"/>
    <property type="match status" value="1"/>
</dbReference>
<dbReference type="CDD" id="cd06170">
    <property type="entry name" value="LuxR_C_like"/>
    <property type="match status" value="1"/>
</dbReference>
<keyword evidence="1" id="KW-0805">Transcription regulation</keyword>
<dbReference type="Pfam" id="PF00196">
    <property type="entry name" value="GerE"/>
    <property type="match status" value="1"/>
</dbReference>
<protein>
    <submittedName>
        <fullName evidence="7">FixJ family two-component response regulator</fullName>
    </submittedName>
</protein>
<reference evidence="7 8" key="1">
    <citation type="submission" date="2020-08" db="EMBL/GenBank/DDBJ databases">
        <title>Genomic Encyclopedia of Type Strains, Phase IV (KMG-IV): sequencing the most valuable type-strain genomes for metagenomic binning, comparative biology and taxonomic classification.</title>
        <authorList>
            <person name="Goeker M."/>
        </authorList>
    </citation>
    <scope>NUCLEOTIDE SEQUENCE [LARGE SCALE GENOMIC DNA]</scope>
    <source>
        <strain evidence="7 8">DSM 103733</strain>
    </source>
</reference>
<dbReference type="SUPFAM" id="SSF52172">
    <property type="entry name" value="CheY-like"/>
    <property type="match status" value="1"/>
</dbReference>
<dbReference type="Gene3D" id="1.10.10.10">
    <property type="entry name" value="Winged helix-like DNA-binding domain superfamily/Winged helix DNA-binding domain"/>
    <property type="match status" value="1"/>
</dbReference>
<evidence type="ECO:0000313" key="8">
    <source>
        <dbReference type="Proteomes" id="UP000538666"/>
    </source>
</evidence>
<proteinExistence type="predicted"/>
<dbReference type="Gene3D" id="3.40.50.2300">
    <property type="match status" value="1"/>
</dbReference>
<dbReference type="PROSITE" id="PS50043">
    <property type="entry name" value="HTH_LUXR_2"/>
    <property type="match status" value="1"/>
</dbReference>
<sequence length="194" mass="21219">MELLICSQGWQPQTCGSAQEFLARGRPFVPSCLILAFSSTDSSCLEVQKRIARECAEISIIVIADYGDIPTTVQAMKAGAVDFLVKPLSEELLVAAICQSFVRSRASFDRGMEMRDLRNRHASLTPREQQVMVLVVSGLLNKQVGAELGISEITVKAHRGQVMQKMKAASFAHLMNMASKLRMTRSMTPGAISA</sequence>
<name>A0A841K1K4_9BACT</name>
<dbReference type="GO" id="GO:0003677">
    <property type="term" value="F:DNA binding"/>
    <property type="evidence" value="ECO:0007669"/>
    <property type="project" value="UniProtKB-KW"/>
</dbReference>
<comment type="caution">
    <text evidence="7">The sequence shown here is derived from an EMBL/GenBank/DDBJ whole genome shotgun (WGS) entry which is preliminary data.</text>
</comment>
<dbReference type="InterPro" id="IPR036388">
    <property type="entry name" value="WH-like_DNA-bd_sf"/>
</dbReference>
<dbReference type="EMBL" id="JACHEK010000004">
    <property type="protein sequence ID" value="MBB6144528.1"/>
    <property type="molecule type" value="Genomic_DNA"/>
</dbReference>
<comment type="caution">
    <text evidence="4">Lacks conserved residue(s) required for the propagation of feature annotation.</text>
</comment>
<evidence type="ECO:0000256" key="1">
    <source>
        <dbReference type="ARBA" id="ARBA00023015"/>
    </source>
</evidence>